<feature type="domain" description="Imelysin-like" evidence="4">
    <location>
        <begin position="71"/>
        <end position="385"/>
    </location>
</feature>
<keyword evidence="6" id="KW-1185">Reference proteome</keyword>
<evidence type="ECO:0000313" key="5">
    <source>
        <dbReference type="EMBL" id="MCV2885562.1"/>
    </source>
</evidence>
<dbReference type="EMBL" id="JAOWKX010000006">
    <property type="protein sequence ID" value="MCV2885562.1"/>
    <property type="molecule type" value="Genomic_DNA"/>
</dbReference>
<protein>
    <submittedName>
        <fullName evidence="5">Imelysin family protein</fullName>
    </submittedName>
</protein>
<dbReference type="RefSeq" id="WP_263712848.1">
    <property type="nucleotide sequence ID" value="NZ_JAOWKX010000006.1"/>
</dbReference>
<sequence>MEKLFVFSLNKIKQAMVLSVALTATFSLSGCGESSSSEQGEQFGGSPQTPPTTPTQFNQKALLESVANNVILPTYKLFADNTVSLSAAISGYCDAQRASSNDTASWKTQSQQQWQDAMVTWQMAEMMQIGPLLENNSNLRNKIYSWPNTSSCAVDQDVVLSEQADYDIATRTVSRKGLDALEYLLFNDTLDHSCTSFGSEPVGWDARTDEQKVQARCAYAEKVAADLTIQAQVLLNAWEGDDNSGYKNIFINAGEPGNAFTDAQAAVNDISDAMFYIDSATKDAKLAAPLGIIANDCGLSVCPENVESPYAQHSLQNITANIKALNLLFKGGESSDAVGFDDYLVDVGDSDTALQMTADLTQALEYAQSLQNTLTHLLENNPDSARTLHGEVKDVTDKMKADFIQSLSLELPATSAGDND</sequence>
<evidence type="ECO:0000256" key="2">
    <source>
        <dbReference type="ARBA" id="ARBA00022729"/>
    </source>
</evidence>
<organism evidence="5 6">
    <name type="scientific">Fluctibacter corallii</name>
    <dbReference type="NCBI Taxonomy" id="2984329"/>
    <lineage>
        <taxon>Bacteria</taxon>
        <taxon>Pseudomonadati</taxon>
        <taxon>Pseudomonadota</taxon>
        <taxon>Gammaproteobacteria</taxon>
        <taxon>Alteromonadales</taxon>
        <taxon>Alteromonadaceae</taxon>
        <taxon>Fluctibacter</taxon>
    </lineage>
</organism>
<proteinExistence type="predicted"/>
<dbReference type="InterPro" id="IPR038352">
    <property type="entry name" value="Imelysin_sf"/>
</dbReference>
<reference evidence="5 6" key="1">
    <citation type="submission" date="2022-10" db="EMBL/GenBank/DDBJ databases">
        <title>Aestuariibacter sp. AA17 isolated from Montipora capitata coral fragment.</title>
        <authorList>
            <person name="Emsley S.A."/>
            <person name="Pfannmuller K.M."/>
            <person name="Loughran R.M."/>
            <person name="Shlafstein M."/>
            <person name="Papke E."/>
            <person name="Saw J.H."/>
            <person name="Ushijima B."/>
            <person name="Videau P."/>
        </authorList>
    </citation>
    <scope>NUCLEOTIDE SEQUENCE [LARGE SCALE GENOMIC DNA]</scope>
    <source>
        <strain evidence="5 6">AA17</strain>
    </source>
</reference>
<evidence type="ECO:0000259" key="4">
    <source>
        <dbReference type="Pfam" id="PF09375"/>
    </source>
</evidence>
<evidence type="ECO:0000313" key="6">
    <source>
        <dbReference type="Proteomes" id="UP001652504"/>
    </source>
</evidence>
<dbReference type="Gene3D" id="1.20.1420.20">
    <property type="entry name" value="M75 peptidase, HXXE motif"/>
    <property type="match status" value="1"/>
</dbReference>
<dbReference type="Pfam" id="PF09375">
    <property type="entry name" value="Peptidase_M75"/>
    <property type="match status" value="1"/>
</dbReference>
<feature type="compositionally biased region" description="Low complexity" evidence="3">
    <location>
        <begin position="33"/>
        <end position="47"/>
    </location>
</feature>
<dbReference type="Proteomes" id="UP001652504">
    <property type="component" value="Unassembled WGS sequence"/>
</dbReference>
<keyword evidence="2" id="KW-0732">Signal</keyword>
<dbReference type="PROSITE" id="PS51257">
    <property type="entry name" value="PROKAR_LIPOPROTEIN"/>
    <property type="match status" value="1"/>
</dbReference>
<comment type="caution">
    <text evidence="5">The sequence shown here is derived from an EMBL/GenBank/DDBJ whole genome shotgun (WGS) entry which is preliminary data.</text>
</comment>
<gene>
    <name evidence="5" type="ORF">OE749_12755</name>
</gene>
<evidence type="ECO:0000256" key="1">
    <source>
        <dbReference type="ARBA" id="ARBA00004196"/>
    </source>
</evidence>
<dbReference type="InterPro" id="IPR018976">
    <property type="entry name" value="Imelysin-like"/>
</dbReference>
<comment type="subcellular location">
    <subcellularLocation>
        <location evidence="1">Cell envelope</location>
    </subcellularLocation>
</comment>
<name>A0ABT3AB96_9ALTE</name>
<evidence type="ECO:0000256" key="3">
    <source>
        <dbReference type="SAM" id="MobiDB-lite"/>
    </source>
</evidence>
<dbReference type="InterPro" id="IPR034984">
    <property type="entry name" value="Imelysin-like_IPPA"/>
</dbReference>
<feature type="region of interest" description="Disordered" evidence="3">
    <location>
        <begin position="33"/>
        <end position="55"/>
    </location>
</feature>
<dbReference type="CDD" id="cd14659">
    <property type="entry name" value="Imelysin-like_IPPA"/>
    <property type="match status" value="1"/>
</dbReference>
<accession>A0ABT3AB96</accession>